<dbReference type="SUPFAM" id="SSF52058">
    <property type="entry name" value="L domain-like"/>
    <property type="match status" value="1"/>
</dbReference>
<accession>M7ZZ34</accession>
<dbReference type="Gene3D" id="1.20.1280.50">
    <property type="match status" value="1"/>
</dbReference>
<gene>
    <name evidence="2" type="ORF">TRIUR3_29634</name>
</gene>
<dbReference type="eggNOG" id="ENOG502R3Z7">
    <property type="taxonomic scope" value="Eukaryota"/>
</dbReference>
<reference evidence="2" key="1">
    <citation type="journal article" date="2013" name="Nature">
        <title>Draft genome of the wheat A-genome progenitor Triticum urartu.</title>
        <authorList>
            <person name="Ling H.Q."/>
            <person name="Zhao S."/>
            <person name="Liu D."/>
            <person name="Wang J."/>
            <person name="Sun H."/>
            <person name="Zhang C."/>
            <person name="Fan H."/>
            <person name="Li D."/>
            <person name="Dong L."/>
            <person name="Tao Y."/>
            <person name="Gao C."/>
            <person name="Wu H."/>
            <person name="Li Y."/>
            <person name="Cui Y."/>
            <person name="Guo X."/>
            <person name="Zheng S."/>
            <person name="Wang B."/>
            <person name="Yu K."/>
            <person name="Liang Q."/>
            <person name="Yang W."/>
            <person name="Lou X."/>
            <person name="Chen J."/>
            <person name="Feng M."/>
            <person name="Jian J."/>
            <person name="Zhang X."/>
            <person name="Luo G."/>
            <person name="Jiang Y."/>
            <person name="Liu J."/>
            <person name="Wang Z."/>
            <person name="Sha Y."/>
            <person name="Zhang B."/>
            <person name="Wu H."/>
            <person name="Tang D."/>
            <person name="Shen Q."/>
            <person name="Xue P."/>
            <person name="Zou S."/>
            <person name="Wang X."/>
            <person name="Liu X."/>
            <person name="Wang F."/>
            <person name="Yang Y."/>
            <person name="An X."/>
            <person name="Dong Z."/>
            <person name="Zhang K."/>
            <person name="Zhang X."/>
            <person name="Luo M.C."/>
            <person name="Dvorak J."/>
            <person name="Tong Y."/>
            <person name="Wang J."/>
            <person name="Yang H."/>
            <person name="Li Z."/>
            <person name="Wang D."/>
            <person name="Zhang A."/>
            <person name="Wang J."/>
        </authorList>
    </citation>
    <scope>NUCLEOTIDE SEQUENCE</scope>
</reference>
<dbReference type="InterPro" id="IPR001810">
    <property type="entry name" value="F-box_dom"/>
</dbReference>
<evidence type="ECO:0000313" key="2">
    <source>
        <dbReference type="EMBL" id="EMS57630.1"/>
    </source>
</evidence>
<protein>
    <recommendedName>
        <fullName evidence="1">F-box domain-containing protein</fullName>
    </recommendedName>
</protein>
<name>M7ZZ34_TRIUA</name>
<organism evidence="2">
    <name type="scientific">Triticum urartu</name>
    <name type="common">Red wild einkorn</name>
    <name type="synonym">Crithodium urartu</name>
    <dbReference type="NCBI Taxonomy" id="4572"/>
    <lineage>
        <taxon>Eukaryota</taxon>
        <taxon>Viridiplantae</taxon>
        <taxon>Streptophyta</taxon>
        <taxon>Embryophyta</taxon>
        <taxon>Tracheophyta</taxon>
        <taxon>Spermatophyta</taxon>
        <taxon>Magnoliopsida</taxon>
        <taxon>Liliopsida</taxon>
        <taxon>Poales</taxon>
        <taxon>Poaceae</taxon>
        <taxon>BOP clade</taxon>
        <taxon>Pooideae</taxon>
        <taxon>Triticodae</taxon>
        <taxon>Triticeae</taxon>
        <taxon>Triticinae</taxon>
        <taxon>Triticum</taxon>
    </lineage>
</organism>
<dbReference type="Pfam" id="PF12937">
    <property type="entry name" value="F-box-like"/>
    <property type="match status" value="1"/>
</dbReference>
<dbReference type="EMBL" id="KD142486">
    <property type="protein sequence ID" value="EMS57630.1"/>
    <property type="molecule type" value="Genomic_DNA"/>
</dbReference>
<dbReference type="AlphaFoldDB" id="M7ZZ34"/>
<dbReference type="SUPFAM" id="SSF81383">
    <property type="entry name" value="F-box domain"/>
    <property type="match status" value="1"/>
</dbReference>
<evidence type="ECO:0000259" key="1">
    <source>
        <dbReference type="Pfam" id="PF12937"/>
    </source>
</evidence>
<dbReference type="InterPro" id="IPR036047">
    <property type="entry name" value="F-box-like_dom_sf"/>
</dbReference>
<proteinExistence type="predicted"/>
<dbReference type="STRING" id="4572.M7ZZ34"/>
<dbReference type="PANTHER" id="PTHR32153">
    <property type="entry name" value="OJ000223_09.16 PROTEIN"/>
    <property type="match status" value="1"/>
</dbReference>
<dbReference type="InterPro" id="IPR044997">
    <property type="entry name" value="F-box_plant"/>
</dbReference>
<sequence>MDLPAKRGWLPPLRSTGPALEAGGGAVEEPGPRSRRPTLGALLQARVSIDLGIHKLDIDGDEDRISALPDDVLLEILERLDDMREAVRAGALSTRWRHLPHRLSHLVLDIMHFGLGTSTSRADLGGSSSAVEAMQAYTRALYRSLSPCPPPAGCKRAIKTLILRFLPVTDLTSIGHAVEDVVSHGETEFLGFYIYSPDRYGREGIMSFSTTCPVAFRWLTKLTFLNLSLVNSDINKLITDCGRLRILTLLSCHFPGFELKIDAPFSGLHELYCVNFYWASVELIDVPKLTEVWYQESEGHGIPLVRFGHVLQLRHVSLLCRATDSDLDSYGTSETAHCYIQKPDQCFLKPGLCDASLTNVELFVVSRTAFVYRLCHEDQCSVGAIQDFKHLNLKLLRMSGFENEDKVTNYIRLVMEQTVELKRIELHDEDPCKKCDAIDPRSRRPLVDEARRRRIKEKLAHESSSSVEIIILPPSQNKCLNHDTTLYETLILGQRRGSS</sequence>
<feature type="domain" description="F-box" evidence="1">
    <location>
        <begin position="65"/>
        <end position="99"/>
    </location>
</feature>